<dbReference type="Proteomes" id="UP000279029">
    <property type="component" value="Chromosome"/>
</dbReference>
<feature type="domain" description="CAAX prenyl protease 2/Lysostaphin resistance protein A-like" evidence="2">
    <location>
        <begin position="130"/>
        <end position="211"/>
    </location>
</feature>
<evidence type="ECO:0000313" key="3">
    <source>
        <dbReference type="EMBL" id="VDN48163.1"/>
    </source>
</evidence>
<dbReference type="OrthoDB" id="1906565at2"/>
<dbReference type="EMBL" id="LR130778">
    <property type="protein sequence ID" value="VDN48163.1"/>
    <property type="molecule type" value="Genomic_DNA"/>
</dbReference>
<dbReference type="AlphaFoldDB" id="A0A3P7PDM2"/>
<name>A0A3P7PDM2_9FIRM</name>
<feature type="transmembrane region" description="Helical" evidence="1">
    <location>
        <begin position="102"/>
        <end position="119"/>
    </location>
</feature>
<keyword evidence="1" id="KW-0812">Transmembrane</keyword>
<dbReference type="InterPro" id="IPR003675">
    <property type="entry name" value="Rce1/LyrA-like_dom"/>
</dbReference>
<proteinExistence type="predicted"/>
<feature type="transmembrane region" description="Helical" evidence="1">
    <location>
        <begin position="34"/>
        <end position="55"/>
    </location>
</feature>
<evidence type="ECO:0000259" key="2">
    <source>
        <dbReference type="Pfam" id="PF02517"/>
    </source>
</evidence>
<organism evidence="3 4">
    <name type="scientific">Petrocella atlantisensis</name>
    <dbReference type="NCBI Taxonomy" id="2173034"/>
    <lineage>
        <taxon>Bacteria</taxon>
        <taxon>Bacillati</taxon>
        <taxon>Bacillota</taxon>
        <taxon>Clostridia</taxon>
        <taxon>Lachnospirales</taxon>
        <taxon>Vallitaleaceae</taxon>
        <taxon>Petrocella</taxon>
    </lineage>
</organism>
<feature type="transmembrane region" description="Helical" evidence="1">
    <location>
        <begin position="61"/>
        <end position="82"/>
    </location>
</feature>
<keyword evidence="4" id="KW-1185">Reference proteome</keyword>
<protein>
    <recommendedName>
        <fullName evidence="2">CAAX prenyl protease 2/Lysostaphin resistance protein A-like domain-containing protein</fullName>
    </recommendedName>
</protein>
<keyword evidence="1" id="KW-1133">Transmembrane helix</keyword>
<gene>
    <name evidence="3" type="ORF">PATL70BA_2271</name>
</gene>
<feature type="transmembrane region" description="Helical" evidence="1">
    <location>
        <begin position="232"/>
        <end position="254"/>
    </location>
</feature>
<feature type="transmembrane region" description="Helical" evidence="1">
    <location>
        <begin position="186"/>
        <end position="202"/>
    </location>
</feature>
<accession>A0A3P7PDM2</accession>
<feature type="transmembrane region" description="Helical" evidence="1">
    <location>
        <begin position="131"/>
        <end position="150"/>
    </location>
</feature>
<dbReference type="Pfam" id="PF02517">
    <property type="entry name" value="Rce1-like"/>
    <property type="match status" value="1"/>
</dbReference>
<reference evidence="3 4" key="1">
    <citation type="submission" date="2018-09" db="EMBL/GenBank/DDBJ databases">
        <authorList>
            <person name="Postec A."/>
        </authorList>
    </citation>
    <scope>NUCLEOTIDE SEQUENCE [LARGE SCALE GENOMIC DNA]</scope>
    <source>
        <strain evidence="3">70B-A</strain>
    </source>
</reference>
<dbReference type="GO" id="GO:0080120">
    <property type="term" value="P:CAAX-box protein maturation"/>
    <property type="evidence" value="ECO:0007669"/>
    <property type="project" value="UniProtKB-ARBA"/>
</dbReference>
<feature type="transmembrane region" description="Helical" evidence="1">
    <location>
        <begin position="209"/>
        <end position="226"/>
    </location>
</feature>
<sequence>MGVSQRFQLKNFICERKIIVEIQNLFKFKPTKDLAVVLINYTLIVAIFYLSFQIITIKNVAGQFITFGVVGILLLGILVPALYNTLIMKRPLSVLGIKKEKLMLSIGLSLVFSVIQYFLTLGNLVLPDFNLFFPLACMAVTVGFFENIFFRGFAQLRFEESFGVIPGIILSAVIYCFYHIGYGMAGSEYLMLLIIGLIYSTIFRLTSNVFILFPLLTPMGAIFTNIKDGLTIPFEAIIGFTMVIFLAVLGLVAIHNMYRKKQKKAAGDGGSQNRQSNI</sequence>
<evidence type="ECO:0000313" key="4">
    <source>
        <dbReference type="Proteomes" id="UP000279029"/>
    </source>
</evidence>
<dbReference type="KEGG" id="cbar:PATL70BA_2271"/>
<evidence type="ECO:0000256" key="1">
    <source>
        <dbReference type="SAM" id="Phobius"/>
    </source>
</evidence>
<keyword evidence="1" id="KW-0472">Membrane</keyword>
<feature type="transmembrane region" description="Helical" evidence="1">
    <location>
        <begin position="162"/>
        <end position="180"/>
    </location>
</feature>
<dbReference type="GO" id="GO:0004175">
    <property type="term" value="F:endopeptidase activity"/>
    <property type="evidence" value="ECO:0007669"/>
    <property type="project" value="UniProtKB-ARBA"/>
</dbReference>